<dbReference type="InterPro" id="IPR000914">
    <property type="entry name" value="SBP_5_dom"/>
</dbReference>
<dbReference type="CDD" id="cd08502">
    <property type="entry name" value="PBP2_NikA_DppA_OppA_like_16"/>
    <property type="match status" value="1"/>
</dbReference>
<dbReference type="Pfam" id="PF00496">
    <property type="entry name" value="SBP_bac_5"/>
    <property type="match status" value="1"/>
</dbReference>
<dbReference type="PANTHER" id="PTHR30290:SF38">
    <property type="entry name" value="D,D-DIPEPTIDE-BINDING PERIPLASMIC PROTEIN DDPA-RELATED"/>
    <property type="match status" value="1"/>
</dbReference>
<dbReference type="GO" id="GO:0015833">
    <property type="term" value="P:peptide transport"/>
    <property type="evidence" value="ECO:0007669"/>
    <property type="project" value="TreeGrafter"/>
</dbReference>
<feature type="region of interest" description="Disordered" evidence="3">
    <location>
        <begin position="1"/>
        <end position="22"/>
    </location>
</feature>
<evidence type="ECO:0000256" key="1">
    <source>
        <dbReference type="ARBA" id="ARBA00005695"/>
    </source>
</evidence>
<gene>
    <name evidence="5" type="ORF">cya253009</name>
</gene>
<reference evidence="5" key="2">
    <citation type="submission" date="2008-01" db="EMBL/GenBank/DDBJ databases">
        <authorList>
            <person name="Aslett M.A."/>
        </authorList>
    </citation>
    <scope>NUCLEOTIDE SEQUENCE</scope>
    <source>
        <strain evidence="5">253</strain>
    </source>
</reference>
<dbReference type="Gene3D" id="3.40.190.10">
    <property type="entry name" value="Periplasmic binding protein-like II"/>
    <property type="match status" value="1"/>
</dbReference>
<dbReference type="EMBL" id="CU633843">
    <property type="protein sequence ID" value="CAP64353.1"/>
    <property type="molecule type" value="Genomic_DNA"/>
</dbReference>
<dbReference type="GO" id="GO:0030288">
    <property type="term" value="C:outer membrane-bounded periplasmic space"/>
    <property type="evidence" value="ECO:0007669"/>
    <property type="project" value="UniProtKB-ARBA"/>
</dbReference>
<sequence length="547" mass="59384">MPFPKPALSPSSSSCTNTPAASPHDGFALSRRQWLSAAAAAPLCALPGAAAWAQAAPAGTARKGGAANIAVVAEPPGLDPMISTADLVGTIMQHVYEPLYTVDARWNLAPMLAEAMPAISEDGKVYTIALRKGVKLHNGRDLDADDVVASLQRWLDISPRGKAVKLEVESLSAPDPATVRIALKAPYAPLVSQLAATSGMAAIMAKESLGPQVTEIIGTGPYRFKERRPDQFVVLVRFDGYHPRTEAPSGYAGRREALLDELRFIPVPSPNTRVEGALSGQFHFSDQLSVESAERLQASGSVAVPVIIQDFGFPYIVLNSKQGVLVSQAMRRAVQAAVNNRELMDAGFGDKRFYSVGPNFFPEGTPFYSMAGAELYDNNNPKMAKEMAAQAGYKGQPIRILASRQYGFHYNMALVFAEQLKKAGFKTELQIVDWATLIQRRADAKLWDIFFSHANSQPEPMLAPPQFSSGAPGWWESDAKKSVLGKFNAATDPAERSALWGSVQKLVYEEVPFLRVGNFNSLAARSNQLEGLTPMNWPFFWNTSLRA</sequence>
<dbReference type="PROSITE" id="PS51318">
    <property type="entry name" value="TAT"/>
    <property type="match status" value="1"/>
</dbReference>
<evidence type="ECO:0000313" key="5">
    <source>
        <dbReference type="EMBL" id="CAP64353.1"/>
    </source>
</evidence>
<comment type="similarity">
    <text evidence="1">Belongs to the bacterial solute-binding protein 5 family.</text>
</comment>
<dbReference type="PANTHER" id="PTHR30290">
    <property type="entry name" value="PERIPLASMIC BINDING COMPONENT OF ABC TRANSPORTER"/>
    <property type="match status" value="1"/>
</dbReference>
<protein>
    <submittedName>
        <fullName evidence="5">Putative ABC transporter, substrate binding protein</fullName>
    </submittedName>
</protein>
<reference evidence="5" key="1">
    <citation type="journal article" date="2008" name="J. Bacteriol.">
        <title>Replacement of adenylate cyclase toxin in a lineage of Bordetella bronchiseptica.</title>
        <authorList>
            <person name="Buboltz A.M."/>
            <person name="Nicholson T.L."/>
            <person name="Parette M.R."/>
            <person name="Hester S.E."/>
            <person name="Parkhill J."/>
            <person name="Harvill E.T."/>
        </authorList>
    </citation>
    <scope>NUCLEOTIDE SEQUENCE</scope>
    <source>
        <strain evidence="5">253</strain>
    </source>
</reference>
<dbReference type="PIRSF" id="PIRSF002741">
    <property type="entry name" value="MppA"/>
    <property type="match status" value="1"/>
</dbReference>
<accession>B3EUP1</accession>
<dbReference type="GO" id="GO:0043190">
    <property type="term" value="C:ATP-binding cassette (ABC) transporter complex"/>
    <property type="evidence" value="ECO:0007669"/>
    <property type="project" value="InterPro"/>
</dbReference>
<proteinExistence type="inferred from homology"/>
<evidence type="ECO:0000259" key="4">
    <source>
        <dbReference type="Pfam" id="PF00496"/>
    </source>
</evidence>
<feature type="domain" description="Solute-binding protein family 5" evidence="4">
    <location>
        <begin position="108"/>
        <end position="458"/>
    </location>
</feature>
<dbReference type="SUPFAM" id="SSF53850">
    <property type="entry name" value="Periplasmic binding protein-like II"/>
    <property type="match status" value="1"/>
</dbReference>
<dbReference type="InterPro" id="IPR030678">
    <property type="entry name" value="Peptide/Ni-bd"/>
</dbReference>
<evidence type="ECO:0000256" key="3">
    <source>
        <dbReference type="SAM" id="MobiDB-lite"/>
    </source>
</evidence>
<dbReference type="InterPro" id="IPR006311">
    <property type="entry name" value="TAT_signal"/>
</dbReference>
<name>B3EUP1_BORBO</name>
<dbReference type="Gene3D" id="3.10.105.10">
    <property type="entry name" value="Dipeptide-binding Protein, Domain 3"/>
    <property type="match status" value="1"/>
</dbReference>
<keyword evidence="2" id="KW-0732">Signal</keyword>
<dbReference type="InterPro" id="IPR039424">
    <property type="entry name" value="SBP_5"/>
</dbReference>
<dbReference type="AlphaFoldDB" id="B3EUP1"/>
<dbReference type="GO" id="GO:1904680">
    <property type="term" value="F:peptide transmembrane transporter activity"/>
    <property type="evidence" value="ECO:0007669"/>
    <property type="project" value="TreeGrafter"/>
</dbReference>
<evidence type="ECO:0000256" key="2">
    <source>
        <dbReference type="ARBA" id="ARBA00022729"/>
    </source>
</evidence>
<organism evidence="5">
    <name type="scientific">Bordetella bronchiseptica</name>
    <name type="common">Alcaligenes bronchisepticus</name>
    <dbReference type="NCBI Taxonomy" id="518"/>
    <lineage>
        <taxon>Bacteria</taxon>
        <taxon>Pseudomonadati</taxon>
        <taxon>Pseudomonadota</taxon>
        <taxon>Betaproteobacteria</taxon>
        <taxon>Burkholderiales</taxon>
        <taxon>Alcaligenaceae</taxon>
        <taxon>Bordetella</taxon>
    </lineage>
</organism>
<feature type="compositionally biased region" description="Polar residues" evidence="3">
    <location>
        <begin position="9"/>
        <end position="20"/>
    </location>
</feature>